<dbReference type="Pfam" id="PF00291">
    <property type="entry name" value="PALP"/>
    <property type="match status" value="1"/>
</dbReference>
<comment type="similarity">
    <text evidence="3 12">Belongs to the cysteine synthase/cystathionine beta-synthase family.</text>
</comment>
<feature type="binding site" evidence="10">
    <location>
        <position position="72"/>
    </location>
    <ligand>
        <name>pyridoxal 5'-phosphate</name>
        <dbReference type="ChEBI" id="CHEBI:597326"/>
    </ligand>
</feature>
<evidence type="ECO:0000256" key="5">
    <source>
        <dbReference type="ARBA" id="ARBA00022605"/>
    </source>
</evidence>
<comment type="pathway">
    <text evidence="2">Amino-acid biosynthesis; L-cysteine biosynthesis; L-cysteine from L-serine: step 2/2.</text>
</comment>
<evidence type="ECO:0000313" key="14">
    <source>
        <dbReference type="EMBL" id="MBO1319525.1"/>
    </source>
</evidence>
<dbReference type="InterPro" id="IPR005856">
    <property type="entry name" value="Cys_synth"/>
</dbReference>
<sequence>MIYNSVVDLIGKTPLVKIADATEQQAEVVVKLEYQNPGGSVKDRLALGVIRAAERSGDLEPGGLIVEATSGNTGIGLAMIAAARGYRLILTMPDSMSMERRKILKGYGAELVLTPGKEGMKGAIAKAKDIAEEQGGFQTLQFDNQANAQIHYETTGPEIEADTDGQLDALVVGVGTGGTLAGTGAYLKEKIAGIKLVAVEPDGSPVLSGGGPGPHKIQGIGAGFVPSILDTNIIDSVQQSSLEDAVATSRELATKHGIFAGISSGANVAAAFRVAQEVAVEKGTGMGHRVVVIVPSNGERYLSSVLFEGLFEAEMFQPV</sequence>
<feature type="binding site" evidence="10">
    <location>
        <begin position="175"/>
        <end position="179"/>
    </location>
    <ligand>
        <name>pyridoxal 5'-phosphate</name>
        <dbReference type="ChEBI" id="CHEBI:597326"/>
    </ligand>
</feature>
<gene>
    <name evidence="14" type="primary">cysK</name>
    <name evidence="14" type="ORF">J3U88_13705</name>
</gene>
<comment type="cofactor">
    <cofactor evidence="1 10 12">
        <name>pyridoxal 5'-phosphate</name>
        <dbReference type="ChEBI" id="CHEBI:597326"/>
    </cofactor>
</comment>
<keyword evidence="6 12" id="KW-0808">Transferase</keyword>
<keyword evidence="5 12" id="KW-0028">Amino-acid biosynthesis</keyword>
<comment type="caution">
    <text evidence="14">The sequence shown here is derived from an EMBL/GenBank/DDBJ whole genome shotgun (WGS) entry which is preliminary data.</text>
</comment>
<dbReference type="Proteomes" id="UP000664417">
    <property type="component" value="Unassembled WGS sequence"/>
</dbReference>
<name>A0A8J7QJU4_9BACT</name>
<reference evidence="14" key="1">
    <citation type="submission" date="2021-03" db="EMBL/GenBank/DDBJ databases">
        <authorList>
            <person name="Wang G."/>
        </authorList>
    </citation>
    <scope>NUCLEOTIDE SEQUENCE</scope>
    <source>
        <strain evidence="14">KCTC 12899</strain>
    </source>
</reference>
<dbReference type="GO" id="GO:0004124">
    <property type="term" value="F:cysteine synthase activity"/>
    <property type="evidence" value="ECO:0007669"/>
    <property type="project" value="UniProtKB-UniRule"/>
</dbReference>
<evidence type="ECO:0000256" key="6">
    <source>
        <dbReference type="ARBA" id="ARBA00022679"/>
    </source>
</evidence>
<feature type="binding site" evidence="10">
    <location>
        <position position="263"/>
    </location>
    <ligand>
        <name>pyridoxal 5'-phosphate</name>
        <dbReference type="ChEBI" id="CHEBI:597326"/>
    </ligand>
</feature>
<evidence type="ECO:0000256" key="10">
    <source>
        <dbReference type="PIRSR" id="PIRSR605856-50"/>
    </source>
</evidence>
<dbReference type="AlphaFoldDB" id="A0A8J7QJU4"/>
<comment type="catalytic activity">
    <reaction evidence="9 12">
        <text>O-acetyl-L-serine + hydrogen sulfide = L-cysteine + acetate</text>
        <dbReference type="Rhea" id="RHEA:14829"/>
        <dbReference type="ChEBI" id="CHEBI:29919"/>
        <dbReference type="ChEBI" id="CHEBI:30089"/>
        <dbReference type="ChEBI" id="CHEBI:35235"/>
        <dbReference type="ChEBI" id="CHEBI:58340"/>
        <dbReference type="EC" id="2.5.1.47"/>
    </reaction>
</comment>
<dbReference type="InterPro" id="IPR001926">
    <property type="entry name" value="TrpB-like_PALP"/>
</dbReference>
<keyword evidence="7 10" id="KW-0663">Pyridoxal phosphate</keyword>
<evidence type="ECO:0000256" key="7">
    <source>
        <dbReference type="ARBA" id="ARBA00022898"/>
    </source>
</evidence>
<dbReference type="InterPro" id="IPR036052">
    <property type="entry name" value="TrpB-like_PALP_sf"/>
</dbReference>
<evidence type="ECO:0000313" key="15">
    <source>
        <dbReference type="Proteomes" id="UP000664417"/>
    </source>
</evidence>
<dbReference type="NCBIfam" id="TIGR01136">
    <property type="entry name" value="cysKM"/>
    <property type="match status" value="1"/>
</dbReference>
<keyword evidence="15" id="KW-1185">Reference proteome</keyword>
<proteinExistence type="inferred from homology"/>
<evidence type="ECO:0000256" key="9">
    <source>
        <dbReference type="ARBA" id="ARBA00047931"/>
    </source>
</evidence>
<keyword evidence="8 12" id="KW-0198">Cysteine biosynthesis</keyword>
<feature type="modified residue" description="N6-(pyridoxal phosphate)lysine" evidence="11">
    <location>
        <position position="42"/>
    </location>
</feature>
<dbReference type="EC" id="2.5.1.47" evidence="4 12"/>
<dbReference type="GO" id="GO:0006535">
    <property type="term" value="P:cysteine biosynthetic process from serine"/>
    <property type="evidence" value="ECO:0007669"/>
    <property type="project" value="UniProtKB-UniRule"/>
</dbReference>
<evidence type="ECO:0000259" key="13">
    <source>
        <dbReference type="Pfam" id="PF00291"/>
    </source>
</evidence>
<evidence type="ECO:0000256" key="3">
    <source>
        <dbReference type="ARBA" id="ARBA00007103"/>
    </source>
</evidence>
<organism evidence="14 15">
    <name type="scientific">Acanthopleuribacter pedis</name>
    <dbReference type="NCBI Taxonomy" id="442870"/>
    <lineage>
        <taxon>Bacteria</taxon>
        <taxon>Pseudomonadati</taxon>
        <taxon>Acidobacteriota</taxon>
        <taxon>Holophagae</taxon>
        <taxon>Acanthopleuribacterales</taxon>
        <taxon>Acanthopleuribacteraceae</taxon>
        <taxon>Acanthopleuribacter</taxon>
    </lineage>
</organism>
<dbReference type="EMBL" id="JAFREP010000012">
    <property type="protein sequence ID" value="MBO1319525.1"/>
    <property type="molecule type" value="Genomic_DNA"/>
</dbReference>
<dbReference type="InterPro" id="IPR050214">
    <property type="entry name" value="Cys_Synth/Cystath_Beta-Synth"/>
</dbReference>
<dbReference type="InterPro" id="IPR001216">
    <property type="entry name" value="P-phosphate_BS"/>
</dbReference>
<evidence type="ECO:0000256" key="4">
    <source>
        <dbReference type="ARBA" id="ARBA00012681"/>
    </source>
</evidence>
<evidence type="ECO:0000256" key="12">
    <source>
        <dbReference type="RuleBase" id="RU003985"/>
    </source>
</evidence>
<dbReference type="SUPFAM" id="SSF53686">
    <property type="entry name" value="Tryptophan synthase beta subunit-like PLP-dependent enzymes"/>
    <property type="match status" value="1"/>
</dbReference>
<dbReference type="InterPro" id="IPR005859">
    <property type="entry name" value="CysK"/>
</dbReference>
<dbReference type="NCBIfam" id="TIGR01139">
    <property type="entry name" value="cysK"/>
    <property type="match status" value="1"/>
</dbReference>
<dbReference type="CDD" id="cd01561">
    <property type="entry name" value="CBS_like"/>
    <property type="match status" value="1"/>
</dbReference>
<evidence type="ECO:0000256" key="2">
    <source>
        <dbReference type="ARBA" id="ARBA00004962"/>
    </source>
</evidence>
<evidence type="ECO:0000256" key="11">
    <source>
        <dbReference type="PIRSR" id="PIRSR605856-51"/>
    </source>
</evidence>
<dbReference type="Gene3D" id="3.40.50.1100">
    <property type="match status" value="2"/>
</dbReference>
<dbReference type="PANTHER" id="PTHR10314">
    <property type="entry name" value="CYSTATHIONINE BETA-SYNTHASE"/>
    <property type="match status" value="1"/>
</dbReference>
<dbReference type="FunFam" id="3.40.50.1100:FF:000006">
    <property type="entry name" value="Cysteine synthase"/>
    <property type="match status" value="1"/>
</dbReference>
<dbReference type="PROSITE" id="PS00901">
    <property type="entry name" value="CYS_SYNTHASE"/>
    <property type="match status" value="1"/>
</dbReference>
<dbReference type="RefSeq" id="WP_207859427.1">
    <property type="nucleotide sequence ID" value="NZ_JAFREP010000012.1"/>
</dbReference>
<accession>A0A8J7QJU4</accession>
<feature type="domain" description="Tryptophan synthase beta chain-like PALP" evidence="13">
    <location>
        <begin position="8"/>
        <end position="295"/>
    </location>
</feature>
<evidence type="ECO:0000256" key="1">
    <source>
        <dbReference type="ARBA" id="ARBA00001933"/>
    </source>
</evidence>
<evidence type="ECO:0000256" key="8">
    <source>
        <dbReference type="ARBA" id="ARBA00023192"/>
    </source>
</evidence>
<protein>
    <recommendedName>
        <fullName evidence="4 12">Cysteine synthase</fullName>
        <ecNumber evidence="4 12">2.5.1.47</ecNumber>
    </recommendedName>
</protein>